<feature type="transmembrane region" description="Helical" evidence="2">
    <location>
        <begin position="97"/>
        <end position="117"/>
    </location>
</feature>
<feature type="compositionally biased region" description="Low complexity" evidence="1">
    <location>
        <begin position="37"/>
        <end position="46"/>
    </location>
</feature>
<feature type="transmembrane region" description="Helical" evidence="2">
    <location>
        <begin position="202"/>
        <end position="222"/>
    </location>
</feature>
<keyword evidence="2" id="KW-0812">Transmembrane</keyword>
<dbReference type="PANTHER" id="PTHR33927:SF5">
    <property type="entry name" value="ENZYME, PUTATIVE (AFU_ORTHOLOGUE AFUA_8G01222)-RELATED"/>
    <property type="match status" value="1"/>
</dbReference>
<dbReference type="OrthoDB" id="3142841at2759"/>
<dbReference type="InterPro" id="IPR052979">
    <property type="entry name" value="Adenylate-forming_domain"/>
</dbReference>
<keyword evidence="2" id="KW-1133">Transmembrane helix</keyword>
<feature type="compositionally biased region" description="Basic and acidic residues" evidence="1">
    <location>
        <begin position="1"/>
        <end position="16"/>
    </location>
</feature>
<evidence type="ECO:0000313" key="3">
    <source>
        <dbReference type="EMBL" id="KAF9533119.1"/>
    </source>
</evidence>
<dbReference type="InterPro" id="IPR039261">
    <property type="entry name" value="FNR_nucleotide-bd"/>
</dbReference>
<dbReference type="Proteomes" id="UP000807306">
    <property type="component" value="Unassembled WGS sequence"/>
</dbReference>
<keyword evidence="2" id="KW-0472">Membrane</keyword>
<feature type="region of interest" description="Disordered" evidence="1">
    <location>
        <begin position="1"/>
        <end position="72"/>
    </location>
</feature>
<feature type="transmembrane region" description="Helical" evidence="2">
    <location>
        <begin position="279"/>
        <end position="296"/>
    </location>
</feature>
<evidence type="ECO:0000256" key="1">
    <source>
        <dbReference type="SAM" id="MobiDB-lite"/>
    </source>
</evidence>
<proteinExistence type="predicted"/>
<accession>A0A9P6JUS2</accession>
<comment type="caution">
    <text evidence="3">The sequence shown here is derived from an EMBL/GenBank/DDBJ whole genome shotgun (WGS) entry which is preliminary data.</text>
</comment>
<feature type="transmembrane region" description="Helical" evidence="2">
    <location>
        <begin position="167"/>
        <end position="190"/>
    </location>
</feature>
<dbReference type="PANTHER" id="PTHR33927">
    <property type="entry name" value="TRANSMEMBRANE PROTEIN"/>
    <property type="match status" value="1"/>
</dbReference>
<dbReference type="AlphaFoldDB" id="A0A9P6JUS2"/>
<protein>
    <recommendedName>
        <fullName evidence="5">Nonribosomal peptide synthetase 12</fullName>
    </recommendedName>
</protein>
<dbReference type="SUPFAM" id="SSF52343">
    <property type="entry name" value="Ferredoxin reductase-like, C-terminal NADP-linked domain"/>
    <property type="match status" value="1"/>
</dbReference>
<organism evidence="3 4">
    <name type="scientific">Crepidotus variabilis</name>
    <dbReference type="NCBI Taxonomy" id="179855"/>
    <lineage>
        <taxon>Eukaryota</taxon>
        <taxon>Fungi</taxon>
        <taxon>Dikarya</taxon>
        <taxon>Basidiomycota</taxon>
        <taxon>Agaricomycotina</taxon>
        <taxon>Agaricomycetes</taxon>
        <taxon>Agaricomycetidae</taxon>
        <taxon>Agaricales</taxon>
        <taxon>Agaricineae</taxon>
        <taxon>Crepidotaceae</taxon>
        <taxon>Crepidotus</taxon>
    </lineage>
</organism>
<dbReference type="EMBL" id="MU157829">
    <property type="protein sequence ID" value="KAF9533119.1"/>
    <property type="molecule type" value="Genomic_DNA"/>
</dbReference>
<evidence type="ECO:0000256" key="2">
    <source>
        <dbReference type="SAM" id="Phobius"/>
    </source>
</evidence>
<evidence type="ECO:0008006" key="5">
    <source>
        <dbReference type="Google" id="ProtNLM"/>
    </source>
</evidence>
<reference evidence="3" key="1">
    <citation type="submission" date="2020-11" db="EMBL/GenBank/DDBJ databases">
        <authorList>
            <consortium name="DOE Joint Genome Institute"/>
            <person name="Ahrendt S."/>
            <person name="Riley R."/>
            <person name="Andreopoulos W."/>
            <person name="Labutti K."/>
            <person name="Pangilinan J."/>
            <person name="Ruiz-Duenas F.J."/>
            <person name="Barrasa J.M."/>
            <person name="Sanchez-Garcia M."/>
            <person name="Camarero S."/>
            <person name="Miyauchi S."/>
            <person name="Serrano A."/>
            <person name="Linde D."/>
            <person name="Babiker R."/>
            <person name="Drula E."/>
            <person name="Ayuso-Fernandez I."/>
            <person name="Pacheco R."/>
            <person name="Padilla G."/>
            <person name="Ferreira P."/>
            <person name="Barriuso J."/>
            <person name="Kellner H."/>
            <person name="Castanera R."/>
            <person name="Alfaro M."/>
            <person name="Ramirez L."/>
            <person name="Pisabarro A.G."/>
            <person name="Kuo A."/>
            <person name="Tritt A."/>
            <person name="Lipzen A."/>
            <person name="He G."/>
            <person name="Yan M."/>
            <person name="Ng V."/>
            <person name="Cullen D."/>
            <person name="Martin F."/>
            <person name="Rosso M.-N."/>
            <person name="Henrissat B."/>
            <person name="Hibbett D."/>
            <person name="Martinez A.T."/>
            <person name="Grigoriev I.V."/>
        </authorList>
    </citation>
    <scope>NUCLEOTIDE SEQUENCE</scope>
    <source>
        <strain evidence="3">CBS 506.95</strain>
    </source>
</reference>
<sequence length="502" mass="56261">MSQLKEEIKSEKRVGEADITVQAVKPVDDHNGDSATSSQSSSQNSSKVDLSTEEGSLELSKNEHPWSGYENDVLPEKENGKAARNLRHQLFNLYRRLFSFIFIANLAIFIAFCVYGVNAQRLGTLVIANLFTSILMRQDHIINAWFFVFTLPRPSWPLWIRLLCARVYHIGGIHSGCGVSGTVWFILLVGQATREHVTTDKVSVATLVVAYIVLALLLSMIVLAHPDLRAKYHNSYELVHRFSGWSAVGVFWACFILLTNDYKPEGQSLAKTLRKSADFWLVVILTFSIASSWMRLRKYPVRAEVLSNHALRLHFEYVDPVPGSFTRLSDNPLFEWHSFATIAIPGEKGYSAIVSNAGDWTKKKIANPPTKLWIRGIPTNGVLRIVPMFRRMVIVATGSGIAPVMPHLLARKVPIKLLWTSPNVRETFGDKVVDMVLAAAPDAVIYDTRTHGKPDMVKLTYRVFKEYNAEAVAVISNPKLTYKLIYGLTSRGVPAFAPIFDS</sequence>
<keyword evidence="4" id="KW-1185">Reference proteome</keyword>
<feature type="transmembrane region" description="Helical" evidence="2">
    <location>
        <begin position="242"/>
        <end position="258"/>
    </location>
</feature>
<evidence type="ECO:0000313" key="4">
    <source>
        <dbReference type="Proteomes" id="UP000807306"/>
    </source>
</evidence>
<gene>
    <name evidence="3" type="ORF">CPB83DRAFT_758066</name>
</gene>
<name>A0A9P6JUS2_9AGAR</name>